<comment type="caution">
    <text evidence="1">The sequence shown here is derived from an EMBL/GenBank/DDBJ whole genome shotgun (WGS) entry which is preliminary data.</text>
</comment>
<organism evidence="1 2">
    <name type="scientific">Neisseria macacae ATCC 33926</name>
    <dbReference type="NCBI Taxonomy" id="997348"/>
    <lineage>
        <taxon>Bacteria</taxon>
        <taxon>Pseudomonadati</taxon>
        <taxon>Pseudomonadota</taxon>
        <taxon>Betaproteobacteria</taxon>
        <taxon>Neisseriales</taxon>
        <taxon>Neisseriaceae</taxon>
        <taxon>Neisseria</taxon>
    </lineage>
</organism>
<name>A0AA36XKY7_9NEIS</name>
<evidence type="ECO:0000313" key="2">
    <source>
        <dbReference type="Proteomes" id="UP000004982"/>
    </source>
</evidence>
<dbReference type="Proteomes" id="UP000004982">
    <property type="component" value="Unassembled WGS sequence"/>
</dbReference>
<reference evidence="1 2" key="1">
    <citation type="submission" date="2011-05" db="EMBL/GenBank/DDBJ databases">
        <authorList>
            <person name="Muzny D."/>
            <person name="Qin X."/>
            <person name="Deng J."/>
            <person name="Jiang H."/>
            <person name="Liu Y."/>
            <person name="Qu J."/>
            <person name="Song X.-Z."/>
            <person name="Zhang L."/>
            <person name="Thornton R."/>
            <person name="Coyle M."/>
            <person name="Francisco L."/>
            <person name="Jackson L."/>
            <person name="Javaid M."/>
            <person name="Korchina V."/>
            <person name="Kovar C."/>
            <person name="Mata R."/>
            <person name="Mathew T."/>
            <person name="Ngo R."/>
            <person name="Nguyen L."/>
            <person name="Nguyen N."/>
            <person name="Okwuonu G."/>
            <person name="Ongeri F."/>
            <person name="Pham C."/>
            <person name="Simmons D."/>
            <person name="Wilczek-Boney K."/>
            <person name="Hale W."/>
            <person name="Jakkamsetti A."/>
            <person name="Pham P."/>
            <person name="Ruth R."/>
            <person name="San Lucas F."/>
            <person name="Warren J."/>
            <person name="Zhang J."/>
            <person name="Zhao Z."/>
            <person name="Zhou C."/>
            <person name="Zhu D."/>
            <person name="Lee S."/>
            <person name="Bess C."/>
            <person name="Blankenburg K."/>
            <person name="Forbes L."/>
            <person name="Fu Q."/>
            <person name="Gubbala S."/>
            <person name="Hirani K."/>
            <person name="Jayaseelan J.C."/>
            <person name="Lara F."/>
            <person name="Munidasa M."/>
            <person name="Palculict T."/>
            <person name="Patil S."/>
            <person name="Pu L.-L."/>
            <person name="Saada N."/>
            <person name="Tang L."/>
            <person name="Weissenberger G."/>
            <person name="Zhu Y."/>
            <person name="Hemphill L."/>
            <person name="Shang Y."/>
            <person name="Youmans B."/>
            <person name="Ayvaz T."/>
            <person name="Ross M."/>
            <person name="Santibanez J."/>
            <person name="Aqrawi P."/>
            <person name="Gross S."/>
            <person name="Joshi V."/>
            <person name="Fowler G."/>
            <person name="Nazareth L."/>
            <person name="Reid J."/>
            <person name="Worley K."/>
            <person name="Petrosino J."/>
            <person name="Highlander S."/>
            <person name="Gibbs R."/>
        </authorList>
    </citation>
    <scope>NUCLEOTIDE SEQUENCE [LARGE SCALE GENOMIC DNA]</scope>
    <source>
        <strain evidence="1 2">ATCC 33926</strain>
    </source>
</reference>
<dbReference type="AlphaFoldDB" id="A0AA36XKY7"/>
<proteinExistence type="predicted"/>
<dbReference type="EMBL" id="AFQE01000091">
    <property type="protein sequence ID" value="EGQ76494.1"/>
    <property type="molecule type" value="Genomic_DNA"/>
</dbReference>
<gene>
    <name evidence="1" type="ORF">HMPREF9418_1908</name>
</gene>
<accession>A0AA36XKY7</accession>
<evidence type="ECO:0000313" key="1">
    <source>
        <dbReference type="EMBL" id="EGQ76494.1"/>
    </source>
</evidence>
<sequence length="61" mass="7080">MFQVFRRPLFFKTESTAACAAATAFAVAAAFFFVVDYGQLDFFRLFFFVFGQVVDFDFVFF</sequence>
<protein>
    <submittedName>
        <fullName evidence="1">Uncharacterized protein</fullName>
    </submittedName>
</protein>